<dbReference type="Proteomes" id="UP000886804">
    <property type="component" value="Unassembled WGS sequence"/>
</dbReference>
<sequence>MNRKKLMELPRAEEAGAGGKWIEARVEDGILVVDCFEKRRYIGRYWMGPGGRHGFYSAKDRKWHQYRLASAFQNEWYNNFDIHSSGKTDALVKEFAGEKYRMPARSIISWKEDEYSRERRERAMNRKQERIDNLMAKVPPLPDGFETWLEETIFEGREYWFPVEKGRWKCTACGKLHETKITYKNGQETICRRTGKKVQVRSRQKEIRKQEMVVVFQNMDPKRSAARHFKAVCTWSGFGKKIEAFENVRYILGRTRLPEILMNLLLEGKGEKGEILHDVVWYYGQINDADEFEQEWWDTNPKNKRCHLEYCYPEGVREALRGTIYEDLHLETFARLGWKVHYNKIMINRDACGFLEYMAKAGLKNLTQEVTEKMSIWVKGIYDGGIIRENGKNAEEILGINMQRYRRLKQRDGGYRCLKWLRWEQQNQGKLPEVFLDWAEDNRIDPETVRFILGRMSPVQVMNYVSGQMKEYKTSAGKILEAWKDYLSMAEKEGMDPEDSIVYRAKHLLNRHDELLETINSQNEDQQADRLREKYPKVEPVLSSIKDRYEYDGSDFIIRVPETIRDILREGRTLHHCVAASDRYLERISSRETYILFLRRKSRPLHPWYTLEVEPGGTVRQKRSEFNRQPDLEEVKRDLEEWQTELKKRLKEEDLRMAKRSRTLRMMEMKEMREKKNPFADTLERDLMEVG</sequence>
<evidence type="ECO:0000313" key="3">
    <source>
        <dbReference type="Proteomes" id="UP000886804"/>
    </source>
</evidence>
<feature type="region of interest" description="Disordered" evidence="1">
    <location>
        <begin position="667"/>
        <end position="691"/>
    </location>
</feature>
<proteinExistence type="predicted"/>
<dbReference type="Pfam" id="PF14284">
    <property type="entry name" value="PcfJ"/>
    <property type="match status" value="1"/>
</dbReference>
<evidence type="ECO:0000256" key="1">
    <source>
        <dbReference type="SAM" id="MobiDB-lite"/>
    </source>
</evidence>
<accession>A0A9D2L8Q6</accession>
<dbReference type="AlphaFoldDB" id="A0A9D2L8Q6"/>
<dbReference type="EMBL" id="DWYS01000110">
    <property type="protein sequence ID" value="HJB08013.1"/>
    <property type="molecule type" value="Genomic_DNA"/>
</dbReference>
<gene>
    <name evidence="2" type="ORF">H9716_09150</name>
</gene>
<protein>
    <submittedName>
        <fullName evidence="2">PcfJ domain-containing protein</fullName>
    </submittedName>
</protein>
<organism evidence="2 3">
    <name type="scientific">Candidatus Enterocloster faecavium</name>
    <dbReference type="NCBI Taxonomy" id="2838560"/>
    <lineage>
        <taxon>Bacteria</taxon>
        <taxon>Bacillati</taxon>
        <taxon>Bacillota</taxon>
        <taxon>Clostridia</taxon>
        <taxon>Lachnospirales</taxon>
        <taxon>Lachnospiraceae</taxon>
        <taxon>Enterocloster</taxon>
    </lineage>
</organism>
<reference evidence="2" key="2">
    <citation type="submission" date="2021-04" db="EMBL/GenBank/DDBJ databases">
        <authorList>
            <person name="Gilroy R."/>
        </authorList>
    </citation>
    <scope>NUCLEOTIDE SEQUENCE</scope>
    <source>
        <strain evidence="2">CHK188-4685</strain>
    </source>
</reference>
<comment type="caution">
    <text evidence="2">The sequence shown here is derived from an EMBL/GenBank/DDBJ whole genome shotgun (WGS) entry which is preliminary data.</text>
</comment>
<dbReference type="InterPro" id="IPR025586">
    <property type="entry name" value="PcfJ"/>
</dbReference>
<evidence type="ECO:0000313" key="2">
    <source>
        <dbReference type="EMBL" id="HJB08013.1"/>
    </source>
</evidence>
<reference evidence="2" key="1">
    <citation type="journal article" date="2021" name="PeerJ">
        <title>Extensive microbial diversity within the chicken gut microbiome revealed by metagenomics and culture.</title>
        <authorList>
            <person name="Gilroy R."/>
            <person name="Ravi A."/>
            <person name="Getino M."/>
            <person name="Pursley I."/>
            <person name="Horton D.L."/>
            <person name="Alikhan N.F."/>
            <person name="Baker D."/>
            <person name="Gharbi K."/>
            <person name="Hall N."/>
            <person name="Watson M."/>
            <person name="Adriaenssens E.M."/>
            <person name="Foster-Nyarko E."/>
            <person name="Jarju S."/>
            <person name="Secka A."/>
            <person name="Antonio M."/>
            <person name="Oren A."/>
            <person name="Chaudhuri R.R."/>
            <person name="La Ragione R."/>
            <person name="Hildebrand F."/>
            <person name="Pallen M.J."/>
        </authorList>
    </citation>
    <scope>NUCLEOTIDE SEQUENCE</scope>
    <source>
        <strain evidence="2">CHK188-4685</strain>
    </source>
</reference>
<name>A0A9D2L8Q6_9FIRM</name>